<proteinExistence type="predicted"/>
<evidence type="ECO:0000313" key="1">
    <source>
        <dbReference type="EMBL" id="KAJ8603763.1"/>
    </source>
</evidence>
<dbReference type="AlphaFoldDB" id="A0AAD7UF47"/>
<protein>
    <submittedName>
        <fullName evidence="1">Uncharacterized protein</fullName>
    </submittedName>
</protein>
<dbReference type="Proteomes" id="UP001230188">
    <property type="component" value="Unassembled WGS sequence"/>
</dbReference>
<comment type="caution">
    <text evidence="1">The sequence shown here is derived from an EMBL/GenBank/DDBJ whole genome shotgun (WGS) entry which is preliminary data.</text>
</comment>
<reference evidence="1" key="1">
    <citation type="submission" date="2023-01" db="EMBL/GenBank/DDBJ databases">
        <title>Metagenome sequencing of chrysophaentin producing Chrysophaeum taylorii.</title>
        <authorList>
            <person name="Davison J."/>
            <person name="Bewley C."/>
        </authorList>
    </citation>
    <scope>NUCLEOTIDE SEQUENCE</scope>
    <source>
        <strain evidence="1">NIES-1699</strain>
    </source>
</reference>
<evidence type="ECO:0000313" key="2">
    <source>
        <dbReference type="Proteomes" id="UP001230188"/>
    </source>
</evidence>
<name>A0AAD7UF47_9STRA</name>
<gene>
    <name evidence="1" type="ORF">CTAYLR_000311</name>
</gene>
<dbReference type="EMBL" id="JAQMWT010000344">
    <property type="protein sequence ID" value="KAJ8603763.1"/>
    <property type="molecule type" value="Genomic_DNA"/>
</dbReference>
<organism evidence="1 2">
    <name type="scientific">Chrysophaeum taylorii</name>
    <dbReference type="NCBI Taxonomy" id="2483200"/>
    <lineage>
        <taxon>Eukaryota</taxon>
        <taxon>Sar</taxon>
        <taxon>Stramenopiles</taxon>
        <taxon>Ochrophyta</taxon>
        <taxon>Pelagophyceae</taxon>
        <taxon>Pelagomonadales</taxon>
        <taxon>Pelagomonadaceae</taxon>
        <taxon>Chrysophaeum</taxon>
    </lineage>
</organism>
<dbReference type="SUPFAM" id="SSF52540">
    <property type="entry name" value="P-loop containing nucleoside triphosphate hydrolases"/>
    <property type="match status" value="1"/>
</dbReference>
<keyword evidence="2" id="KW-1185">Reference proteome</keyword>
<accession>A0AAD7UF47</accession>
<dbReference type="InterPro" id="IPR027417">
    <property type="entry name" value="P-loop_NTPase"/>
</dbReference>
<sequence length="599" mass="65417">MNIAASKNDFLNHLRGGACAWRARTKVDKYLGHLIPPTAPRDDVEILTDETCMTTAEATSWNSNNAQVKTIAIRDFADCDPFNAKDGKKTDAWKSINREVAASGMTVTKTTLQRIMILKRSAVVCDPQGRNVGTVSAGVVVASHVAEGRVLLAAPERGWVDRVSVEEEDERFASSSSSSFFPTRGATTLHDTRRDVQEMAALALRSVDDAAAMRARILGARACCGKDVDAYDAAARHLTAADDADGEYPLDAWWFSRLDLALADALRAASLFGGEKLDAEHARAAAARIARTVAGVLALNQARGALPGLGLAIGYLEVAARWEPDARVADADERHGRVLESCVEKDRPRRSVAWRRQRCDPGDVGAARASAKGRCRAHATVVVGLGCGRCGSSSLAALLAACATPSAVTHECSLPDCRVVLWRSGDEEAARRRLDFWRGRDGVLVGDVNYAHLPSAHVYVEAGAKVVGLRRDREDTVRSFDRWTEPGGAPGSLASRDHWRDHDAATHQFDHWDLTFPKYNEQRSKLDAIYAYYDDYDAQLFVFKCSAISSKRRYGRARVRVFPSPDLFANEALQRELFDFLGISSLATPVAGIHRNAQL</sequence>